<dbReference type="STRING" id="331113.SNE_A11320"/>
<keyword evidence="1" id="KW-0067">ATP-binding</keyword>
<dbReference type="InterPro" id="IPR036113">
    <property type="entry name" value="Asp/Glu-ADT_sf_sub_c"/>
</dbReference>
<comment type="function">
    <text evidence="1">Allows the formation of correctly charged Asn-tRNA(Asn) or Gln-tRNA(Gln) through the transamidation of misacylated Asp-tRNA(Asn) or Glu-tRNA(Gln) in organisms which lack either or both of asparaginyl-tRNA or glutaminyl-tRNA synthetases. The reaction takes place in the presence of glutamine and ATP through an activated phospho-Asp-tRNA(Asn) or phospho-Glu-tRNA(Gln).</text>
</comment>
<dbReference type="eggNOG" id="COG0721">
    <property type="taxonomic scope" value="Bacteria"/>
</dbReference>
<comment type="catalytic activity">
    <reaction evidence="1">
        <text>L-glutamyl-tRNA(Gln) + L-glutamine + ATP + H2O = L-glutaminyl-tRNA(Gln) + L-glutamate + ADP + phosphate + H(+)</text>
        <dbReference type="Rhea" id="RHEA:17521"/>
        <dbReference type="Rhea" id="RHEA-COMP:9681"/>
        <dbReference type="Rhea" id="RHEA-COMP:9684"/>
        <dbReference type="ChEBI" id="CHEBI:15377"/>
        <dbReference type="ChEBI" id="CHEBI:15378"/>
        <dbReference type="ChEBI" id="CHEBI:29985"/>
        <dbReference type="ChEBI" id="CHEBI:30616"/>
        <dbReference type="ChEBI" id="CHEBI:43474"/>
        <dbReference type="ChEBI" id="CHEBI:58359"/>
        <dbReference type="ChEBI" id="CHEBI:78520"/>
        <dbReference type="ChEBI" id="CHEBI:78521"/>
        <dbReference type="ChEBI" id="CHEBI:456216"/>
    </reaction>
</comment>
<keyword evidence="1" id="KW-0547">Nucleotide-binding</keyword>
<organism evidence="2 3">
    <name type="scientific">Simkania negevensis (strain ATCC VR-1471 / DSM 27360 / Z)</name>
    <dbReference type="NCBI Taxonomy" id="331113"/>
    <lineage>
        <taxon>Bacteria</taxon>
        <taxon>Pseudomonadati</taxon>
        <taxon>Chlamydiota</taxon>
        <taxon>Chlamydiia</taxon>
        <taxon>Parachlamydiales</taxon>
        <taxon>Simkaniaceae</taxon>
        <taxon>Simkania</taxon>
    </lineage>
</organism>
<dbReference type="GO" id="GO:0070681">
    <property type="term" value="P:glutaminyl-tRNAGln biosynthesis via transamidation"/>
    <property type="evidence" value="ECO:0007669"/>
    <property type="project" value="TreeGrafter"/>
</dbReference>
<evidence type="ECO:0000313" key="3">
    <source>
        <dbReference type="Proteomes" id="UP000000496"/>
    </source>
</evidence>
<dbReference type="GO" id="GO:0006450">
    <property type="term" value="P:regulation of translational fidelity"/>
    <property type="evidence" value="ECO:0007669"/>
    <property type="project" value="InterPro"/>
</dbReference>
<dbReference type="GO" id="GO:0050566">
    <property type="term" value="F:asparaginyl-tRNA synthase (glutamine-hydrolyzing) activity"/>
    <property type="evidence" value="ECO:0007669"/>
    <property type="project" value="RHEA"/>
</dbReference>
<dbReference type="InterPro" id="IPR003837">
    <property type="entry name" value="GatC"/>
</dbReference>
<keyword evidence="3" id="KW-1185">Reference proteome</keyword>
<dbReference type="SUPFAM" id="SSF141000">
    <property type="entry name" value="Glu-tRNAGln amidotransferase C subunit"/>
    <property type="match status" value="1"/>
</dbReference>
<keyword evidence="1 2" id="KW-0436">Ligase</keyword>
<comment type="similarity">
    <text evidence="1">Belongs to the GatC family.</text>
</comment>
<gene>
    <name evidence="1 2" type="primary">gatC</name>
    <name evidence="2" type="ordered locus">SNE_A11320</name>
</gene>
<keyword evidence="2" id="KW-0808">Transferase</keyword>
<dbReference type="HOGENOM" id="CLU_105899_1_2_0"/>
<dbReference type="Proteomes" id="UP000000496">
    <property type="component" value="Chromosome gsn.131"/>
</dbReference>
<dbReference type="KEGG" id="sng:SNE_A11320"/>
<dbReference type="Pfam" id="PF02686">
    <property type="entry name" value="GatC"/>
    <property type="match status" value="1"/>
</dbReference>
<dbReference type="RefSeq" id="WP_013943476.1">
    <property type="nucleotide sequence ID" value="NC_015713.1"/>
</dbReference>
<dbReference type="PANTHER" id="PTHR15004">
    <property type="entry name" value="GLUTAMYL-TRNA(GLN) AMIDOTRANSFERASE SUBUNIT C, MITOCHONDRIAL"/>
    <property type="match status" value="1"/>
</dbReference>
<sequence length="98" mass="11221">MSHIDKESLKALAKLCRIECDEKALEKLLKNLKSILNYMDLLKEVDTEDVPECNHVLEAIQNVMREDKTEETLNRQTFLANSPSHVGGMIRVPPVIKF</sequence>
<name>F8L888_SIMNZ</name>
<protein>
    <recommendedName>
        <fullName evidence="1">Aspartyl/glutamyl-tRNA(Asn/Gln) amidotransferase subunit C</fullName>
        <shortName evidence="1">Asp/Glu-ADT subunit C</shortName>
        <ecNumber evidence="1">6.3.5.-</ecNumber>
    </recommendedName>
</protein>
<comment type="catalytic activity">
    <reaction evidence="1">
        <text>L-aspartyl-tRNA(Asn) + L-glutamine + ATP + H2O = L-asparaginyl-tRNA(Asn) + L-glutamate + ADP + phosphate + 2 H(+)</text>
        <dbReference type="Rhea" id="RHEA:14513"/>
        <dbReference type="Rhea" id="RHEA-COMP:9674"/>
        <dbReference type="Rhea" id="RHEA-COMP:9677"/>
        <dbReference type="ChEBI" id="CHEBI:15377"/>
        <dbReference type="ChEBI" id="CHEBI:15378"/>
        <dbReference type="ChEBI" id="CHEBI:29985"/>
        <dbReference type="ChEBI" id="CHEBI:30616"/>
        <dbReference type="ChEBI" id="CHEBI:43474"/>
        <dbReference type="ChEBI" id="CHEBI:58359"/>
        <dbReference type="ChEBI" id="CHEBI:78515"/>
        <dbReference type="ChEBI" id="CHEBI:78516"/>
        <dbReference type="ChEBI" id="CHEBI:456216"/>
    </reaction>
</comment>
<dbReference type="GO" id="GO:0005524">
    <property type="term" value="F:ATP binding"/>
    <property type="evidence" value="ECO:0007669"/>
    <property type="project" value="UniProtKB-KW"/>
</dbReference>
<dbReference type="NCBIfam" id="TIGR00135">
    <property type="entry name" value="gatC"/>
    <property type="match status" value="1"/>
</dbReference>
<dbReference type="GO" id="GO:0016740">
    <property type="term" value="F:transferase activity"/>
    <property type="evidence" value="ECO:0007669"/>
    <property type="project" value="UniProtKB-KW"/>
</dbReference>
<dbReference type="OrthoDB" id="18187at2"/>
<dbReference type="GO" id="GO:0006412">
    <property type="term" value="P:translation"/>
    <property type="evidence" value="ECO:0007669"/>
    <property type="project" value="UniProtKB-UniRule"/>
</dbReference>
<dbReference type="Gene3D" id="1.10.20.60">
    <property type="entry name" value="Glu-tRNAGln amidotransferase C subunit, N-terminal domain"/>
    <property type="match status" value="1"/>
</dbReference>
<keyword evidence="1" id="KW-0648">Protein biosynthesis</keyword>
<dbReference type="EC" id="6.3.5.-" evidence="1"/>
<accession>F8L888</accession>
<dbReference type="PANTHER" id="PTHR15004:SF0">
    <property type="entry name" value="GLUTAMYL-TRNA(GLN) AMIDOTRANSFERASE SUBUNIT C, MITOCHONDRIAL"/>
    <property type="match status" value="1"/>
</dbReference>
<dbReference type="AlphaFoldDB" id="F8L888"/>
<dbReference type="EMBL" id="FR872582">
    <property type="protein sequence ID" value="CCB89009.1"/>
    <property type="molecule type" value="Genomic_DNA"/>
</dbReference>
<comment type="subunit">
    <text evidence="1">Heterotrimer of A, B and C subunits.</text>
</comment>
<reference evidence="2 3" key="1">
    <citation type="journal article" date="2011" name="Mol. Biol. Evol.">
        <title>Unity in variety--the pan-genome of the Chlamydiae.</title>
        <authorList>
            <person name="Collingro A."/>
            <person name="Tischler P."/>
            <person name="Weinmaier T."/>
            <person name="Penz T."/>
            <person name="Heinz E."/>
            <person name="Brunham R.C."/>
            <person name="Read T.D."/>
            <person name="Bavoil P.M."/>
            <person name="Sachse K."/>
            <person name="Kahane S."/>
            <person name="Friedman M.G."/>
            <person name="Rattei T."/>
            <person name="Myers G.S."/>
            <person name="Horn M."/>
        </authorList>
    </citation>
    <scope>NUCLEOTIDE SEQUENCE [LARGE SCALE GENOMIC DNA]</scope>
    <source>
        <strain evidence="3">ATCC VR-1471 / Z</strain>
    </source>
</reference>
<dbReference type="HAMAP" id="MF_00122">
    <property type="entry name" value="GatC"/>
    <property type="match status" value="1"/>
</dbReference>
<evidence type="ECO:0000313" key="2">
    <source>
        <dbReference type="EMBL" id="CCB89009.1"/>
    </source>
</evidence>
<evidence type="ECO:0000256" key="1">
    <source>
        <dbReference type="HAMAP-Rule" id="MF_00122"/>
    </source>
</evidence>
<dbReference type="GO" id="GO:0050567">
    <property type="term" value="F:glutaminyl-tRNA synthase (glutamine-hydrolyzing) activity"/>
    <property type="evidence" value="ECO:0007669"/>
    <property type="project" value="UniProtKB-UniRule"/>
</dbReference>
<proteinExistence type="inferred from homology"/>